<accession>A0A848LML7</accession>
<evidence type="ECO:0000313" key="2">
    <source>
        <dbReference type="Proteomes" id="UP000518300"/>
    </source>
</evidence>
<dbReference type="AlphaFoldDB" id="A0A848LML7"/>
<reference evidence="1 2" key="1">
    <citation type="submission" date="2020-04" db="EMBL/GenBank/DDBJ databases">
        <title>Draft genome of Pyxidicoccus fallax type strain.</title>
        <authorList>
            <person name="Whitworth D.E."/>
        </authorList>
    </citation>
    <scope>NUCLEOTIDE SEQUENCE [LARGE SCALE GENOMIC DNA]</scope>
    <source>
        <strain evidence="1 2">DSM 14698</strain>
    </source>
</reference>
<dbReference type="PROSITE" id="PS51257">
    <property type="entry name" value="PROKAR_LIPOPROTEIN"/>
    <property type="match status" value="1"/>
</dbReference>
<organism evidence="1 2">
    <name type="scientific">Pyxidicoccus fallax</name>
    <dbReference type="NCBI Taxonomy" id="394095"/>
    <lineage>
        <taxon>Bacteria</taxon>
        <taxon>Pseudomonadati</taxon>
        <taxon>Myxococcota</taxon>
        <taxon>Myxococcia</taxon>
        <taxon>Myxococcales</taxon>
        <taxon>Cystobacterineae</taxon>
        <taxon>Myxococcaceae</taxon>
        <taxon>Pyxidicoccus</taxon>
    </lineage>
</organism>
<sequence>MVKPVRSSRISVPASLVLGVLAVGGCDDDEDDAEANEARAATEAIRRISQDAPTALPGSAPDALLQVTVGGTPYDLRDLLGRDSESRPIARIVAAYQTVPTPSEPPPLGNGATEVSPDYSRSAPAAQVYECRQDAGGFAWVLLQPEAGLHPITTQPIPGLDKLVLDHLRYPGGIDYGPPTGAPAAGPAWRVSAPALAPDSPTSGQSLFIGAAEASAPNGDANVPLLRIANVARVDQAFPSDVFSTTTSDGTRVGYVLRLNTAGGIAPGTGCGGAADVGKRERVQYTADYYFVEVLTAP</sequence>
<dbReference type="RefSeq" id="WP_169348213.1">
    <property type="nucleotide sequence ID" value="NZ_JABBJJ010000162.1"/>
</dbReference>
<dbReference type="InterPro" id="IPR021851">
    <property type="entry name" value="DUF3455"/>
</dbReference>
<name>A0A848LML7_9BACT</name>
<evidence type="ECO:0000313" key="1">
    <source>
        <dbReference type="EMBL" id="NMO18951.1"/>
    </source>
</evidence>
<dbReference type="Pfam" id="PF11937">
    <property type="entry name" value="DUF3455"/>
    <property type="match status" value="1"/>
</dbReference>
<gene>
    <name evidence="1" type="ORF">HG543_29400</name>
</gene>
<protein>
    <submittedName>
        <fullName evidence="1">DUF3455 domain-containing protein</fullName>
    </submittedName>
</protein>
<keyword evidence="2" id="KW-1185">Reference proteome</keyword>
<proteinExistence type="predicted"/>
<comment type="caution">
    <text evidence="1">The sequence shown here is derived from an EMBL/GenBank/DDBJ whole genome shotgun (WGS) entry which is preliminary data.</text>
</comment>
<dbReference type="EMBL" id="JABBJJ010000162">
    <property type="protein sequence ID" value="NMO18951.1"/>
    <property type="molecule type" value="Genomic_DNA"/>
</dbReference>
<dbReference type="Proteomes" id="UP000518300">
    <property type="component" value="Unassembled WGS sequence"/>
</dbReference>